<dbReference type="EMBL" id="JANVFU010000013">
    <property type="protein sequence ID" value="KAJ3740876.1"/>
    <property type="molecule type" value="Genomic_DNA"/>
</dbReference>
<accession>A0AA38Q5Q7</accession>
<keyword evidence="6" id="KW-1185">Reference proteome</keyword>
<evidence type="ECO:0000313" key="6">
    <source>
        <dbReference type="Proteomes" id="UP001142393"/>
    </source>
</evidence>
<evidence type="ECO:0000313" key="5">
    <source>
        <dbReference type="EMBL" id="KAJ3987617.1"/>
    </source>
</evidence>
<dbReference type="AlphaFoldDB" id="A0A9W8NU66"/>
<keyword evidence="2" id="KW-1133">Transmembrane helix</keyword>
<dbReference type="Proteomes" id="UP001163850">
    <property type="component" value="Unassembled WGS sequence"/>
</dbReference>
<feature type="compositionally biased region" description="Polar residues" evidence="1">
    <location>
        <begin position="29"/>
        <end position="56"/>
    </location>
</feature>
<dbReference type="EMBL" id="MU801920">
    <property type="protein sequence ID" value="KAJ3987617.1"/>
    <property type="molecule type" value="Genomic_DNA"/>
</dbReference>
<reference evidence="5" key="1">
    <citation type="submission" date="2022-08" db="EMBL/GenBank/DDBJ databases">
        <authorList>
            <consortium name="DOE Joint Genome Institute"/>
            <person name="Min B."/>
            <person name="Riley R."/>
            <person name="Sierra-Patev S."/>
            <person name="Naranjo-Ortiz M."/>
            <person name="Looney B."/>
            <person name="Konkel Z."/>
            <person name="Slot J.C."/>
            <person name="Sakamoto Y."/>
            <person name="Steenwyk J.L."/>
            <person name="Rokas A."/>
            <person name="Carro J."/>
            <person name="Camarero S."/>
            <person name="Ferreira P."/>
            <person name="Molpeceres G."/>
            <person name="Ruiz-Duenas F.J."/>
            <person name="Serrano A."/>
            <person name="Henrissat B."/>
            <person name="Drula E."/>
            <person name="Hughes K.W."/>
            <person name="Mata J.L."/>
            <person name="Ishikawa N.K."/>
            <person name="Vargas-Isla R."/>
            <person name="Ushijima S."/>
            <person name="Smith C.A."/>
            <person name="Ahrendt S."/>
            <person name="Andreopoulos W."/>
            <person name="He G."/>
            <person name="Labutti K."/>
            <person name="Lipzen A."/>
            <person name="Ng V."/>
            <person name="Sandor L."/>
            <person name="Barry K."/>
            <person name="Martinez A.T."/>
            <person name="Xiao Y."/>
            <person name="Gibbons J.G."/>
            <person name="Terashima K."/>
            <person name="Hibbett D.S."/>
            <person name="Grigoriev I.V."/>
        </authorList>
    </citation>
    <scope>NUCLEOTIDE SEQUENCE</scope>
    <source>
        <strain evidence="5">TFB7829</strain>
    </source>
</reference>
<comment type="caution">
    <text evidence="4">The sequence shown here is derived from an EMBL/GenBank/DDBJ whole genome shotgun (WGS) entry which is preliminary data.</text>
</comment>
<feature type="chain" id="PRO_5044703630" description="Thioredoxin-like protein" evidence="3">
    <location>
        <begin position="18"/>
        <end position="337"/>
    </location>
</feature>
<evidence type="ECO:0008006" key="7">
    <source>
        <dbReference type="Google" id="ProtNLM"/>
    </source>
</evidence>
<sequence>MKVFWLSLISLSFTVNGQYFSEGWKPGQAVTSESSAPSPTGVPSGTGHSDNSQKSQQLSVDGILNSPWVSSLFAKAGVNISSIASTVGLSSKAAYPWDPRIPLITDTNFDDMIVDEELKPEEERNRTWLIVVSTSATNKGGGISQFVDRIFDETYNETLTAGDLPDLRWGRIDYLNVTYLTTKWGVWQAPTFVILQNRGQTLRFVKPQWLRLHEGALRTFLNTGMYNELPPWDSSFAPGGSNEYILHYMALVLMKFYNVVIKVPGWIMYIASGSLASFIIHLLHRPTKKDEVKGQAALNNTHNAVAAPVADTSVPSTAAASGSTATARQVKHRKSKK</sequence>
<feature type="compositionally biased region" description="Low complexity" evidence="1">
    <location>
        <begin position="314"/>
        <end position="327"/>
    </location>
</feature>
<keyword evidence="3" id="KW-0732">Signal</keyword>
<evidence type="ECO:0000256" key="2">
    <source>
        <dbReference type="SAM" id="Phobius"/>
    </source>
</evidence>
<evidence type="ECO:0000313" key="4">
    <source>
        <dbReference type="EMBL" id="KAJ3740876.1"/>
    </source>
</evidence>
<feature type="region of interest" description="Disordered" evidence="1">
    <location>
        <begin position="26"/>
        <end position="56"/>
    </location>
</feature>
<keyword evidence="2" id="KW-0812">Transmembrane</keyword>
<evidence type="ECO:0000256" key="1">
    <source>
        <dbReference type="SAM" id="MobiDB-lite"/>
    </source>
</evidence>
<reference evidence="4 6" key="3">
    <citation type="journal article" date="2023" name="Proc. Natl. Acad. Sci. U.S.A.">
        <title>A global phylogenomic analysis of the shiitake genus Lentinula.</title>
        <authorList>
            <person name="Sierra-Patev S."/>
            <person name="Min B."/>
            <person name="Naranjo-Ortiz M."/>
            <person name="Looney B."/>
            <person name="Konkel Z."/>
            <person name="Slot J.C."/>
            <person name="Sakamoto Y."/>
            <person name="Steenwyk J.L."/>
            <person name="Rokas A."/>
            <person name="Carro J."/>
            <person name="Camarero S."/>
            <person name="Ferreira P."/>
            <person name="Molpeceres G."/>
            <person name="Ruiz-Duenas F.J."/>
            <person name="Serrano A."/>
            <person name="Henrissat B."/>
            <person name="Drula E."/>
            <person name="Hughes K.W."/>
            <person name="Mata J.L."/>
            <person name="Ishikawa N.K."/>
            <person name="Vargas-Isla R."/>
            <person name="Ushijima S."/>
            <person name="Smith C.A."/>
            <person name="Donoghue J."/>
            <person name="Ahrendt S."/>
            <person name="Andreopoulos W."/>
            <person name="He G."/>
            <person name="LaButti K."/>
            <person name="Lipzen A."/>
            <person name="Ng V."/>
            <person name="Riley R."/>
            <person name="Sandor L."/>
            <person name="Barry K."/>
            <person name="Martinez A.T."/>
            <person name="Xiao Y."/>
            <person name="Gibbons J.G."/>
            <person name="Terashima K."/>
            <person name="Grigoriev I.V."/>
            <person name="Hibbett D."/>
        </authorList>
    </citation>
    <scope>NUCLEOTIDE SEQUENCE [LARGE SCALE GENOMIC DNA]</scope>
    <source>
        <strain evidence="4 6">TFB7810</strain>
    </source>
</reference>
<feature type="region of interest" description="Disordered" evidence="1">
    <location>
        <begin position="314"/>
        <end position="337"/>
    </location>
</feature>
<proteinExistence type="predicted"/>
<keyword evidence="2" id="KW-0472">Membrane</keyword>
<reference evidence="4" key="2">
    <citation type="submission" date="2022-08" db="EMBL/GenBank/DDBJ databases">
        <authorList>
            <consortium name="DOE Joint Genome Institute"/>
            <person name="Min B."/>
            <person name="Sierra-Patev S."/>
            <person name="Naranjo-Ortiz M."/>
            <person name="Looney B."/>
            <person name="Konkel Z."/>
            <person name="Slot J.C."/>
            <person name="Sakamoto Y."/>
            <person name="Steenwyk J.L."/>
            <person name="Rokas A."/>
            <person name="Carro J."/>
            <person name="Camarero S."/>
            <person name="Ferreira P."/>
            <person name="Molpeceres G."/>
            <person name="Ruiz-duenas F.J."/>
            <person name="Serrano A."/>
            <person name="Henrissat B."/>
            <person name="Drula E."/>
            <person name="Hughes K.W."/>
            <person name="Mata J.L."/>
            <person name="Ishikawa N.K."/>
            <person name="Vargas-Isla R."/>
            <person name="Ushijima S."/>
            <person name="Smith C.A."/>
            <person name="Ahrendt S."/>
            <person name="Andreopoulos W."/>
            <person name="He G."/>
            <person name="LaButti K."/>
            <person name="Lipzen A."/>
            <person name="Ng V."/>
            <person name="Riley R."/>
            <person name="Sandor L."/>
            <person name="Barry K."/>
            <person name="Martinez A.T."/>
            <person name="Xiao Y."/>
            <person name="Gibbons J.G."/>
            <person name="Terashima K."/>
            <person name="Hibbett D.S."/>
            <person name="Grigoriev I.V."/>
        </authorList>
    </citation>
    <scope>NUCLEOTIDE SEQUENCE</scope>
    <source>
        <strain evidence="4">TFB7810</strain>
    </source>
</reference>
<feature type="transmembrane region" description="Helical" evidence="2">
    <location>
        <begin position="263"/>
        <end position="283"/>
    </location>
</feature>
<accession>A0A9W8NU66</accession>
<organism evidence="4 6">
    <name type="scientific">Lentinula detonsa</name>
    <dbReference type="NCBI Taxonomy" id="2804962"/>
    <lineage>
        <taxon>Eukaryota</taxon>
        <taxon>Fungi</taxon>
        <taxon>Dikarya</taxon>
        <taxon>Basidiomycota</taxon>
        <taxon>Agaricomycotina</taxon>
        <taxon>Agaricomycetes</taxon>
        <taxon>Agaricomycetidae</taxon>
        <taxon>Agaricales</taxon>
        <taxon>Marasmiineae</taxon>
        <taxon>Omphalotaceae</taxon>
        <taxon>Lentinula</taxon>
    </lineage>
</organism>
<feature type="signal peptide" evidence="3">
    <location>
        <begin position="1"/>
        <end position="17"/>
    </location>
</feature>
<evidence type="ECO:0000256" key="3">
    <source>
        <dbReference type="SAM" id="SignalP"/>
    </source>
</evidence>
<protein>
    <recommendedName>
        <fullName evidence="7">Thioredoxin-like protein</fullName>
    </recommendedName>
</protein>
<dbReference type="Proteomes" id="UP001142393">
    <property type="component" value="Unassembled WGS sequence"/>
</dbReference>
<gene>
    <name evidence="4" type="ORF">DFH05DRAFT_1507446</name>
    <name evidence="5" type="ORF">F5890DRAFT_1496286</name>
</gene>
<name>A0A9W8NU66_9AGAR</name>